<dbReference type="EMBL" id="CACRXK020003376">
    <property type="protein sequence ID" value="CAB3998514.1"/>
    <property type="molecule type" value="Genomic_DNA"/>
</dbReference>
<gene>
    <name evidence="1" type="ORF">PACLA_8A036795</name>
</gene>
<dbReference type="Proteomes" id="UP001152795">
    <property type="component" value="Unassembled WGS sequence"/>
</dbReference>
<feature type="non-terminal residue" evidence="1">
    <location>
        <position position="1"/>
    </location>
</feature>
<keyword evidence="2" id="KW-1185">Reference proteome</keyword>
<proteinExistence type="predicted"/>
<name>A0A6S7GYV1_PARCT</name>
<dbReference type="AlphaFoldDB" id="A0A6S7GYV1"/>
<evidence type="ECO:0000313" key="1">
    <source>
        <dbReference type="EMBL" id="CAB3998514.1"/>
    </source>
</evidence>
<dbReference type="OrthoDB" id="425619at2759"/>
<protein>
    <submittedName>
        <fullName evidence="1">Uncharacterized protein</fullName>
    </submittedName>
</protein>
<comment type="caution">
    <text evidence="1">The sequence shown here is derived from an EMBL/GenBank/DDBJ whole genome shotgun (WGS) entry which is preliminary data.</text>
</comment>
<sequence>MDSDIGHVIKWMKSGNERRQWSQVSALSEVTKNCWAQWDMGIIGRSSDTTESSSRKVLWFDLRKEMCSLLVRHNSARQEWKTKGNIAAERDNMFKNHVHLSPGALGKLAKNVHGGGQRKFLKFGPLKWHLQHSESAFLHWSWDVIIQSRLQYLRQTMNMYCSAATTWNFSTSTCKSDPAFTEESGKNLSRQCYALTQHSINCIVFNEACSKFDGLF</sequence>
<organism evidence="1 2">
    <name type="scientific">Paramuricea clavata</name>
    <name type="common">Red gorgonian</name>
    <name type="synonym">Violescent sea-whip</name>
    <dbReference type="NCBI Taxonomy" id="317549"/>
    <lineage>
        <taxon>Eukaryota</taxon>
        <taxon>Metazoa</taxon>
        <taxon>Cnidaria</taxon>
        <taxon>Anthozoa</taxon>
        <taxon>Octocorallia</taxon>
        <taxon>Malacalcyonacea</taxon>
        <taxon>Plexauridae</taxon>
        <taxon>Paramuricea</taxon>
    </lineage>
</organism>
<reference evidence="1" key="1">
    <citation type="submission" date="2020-04" db="EMBL/GenBank/DDBJ databases">
        <authorList>
            <person name="Alioto T."/>
            <person name="Alioto T."/>
            <person name="Gomez Garrido J."/>
        </authorList>
    </citation>
    <scope>NUCLEOTIDE SEQUENCE</scope>
    <source>
        <strain evidence="1">A484AB</strain>
    </source>
</reference>
<accession>A0A6S7GYV1</accession>
<evidence type="ECO:0000313" key="2">
    <source>
        <dbReference type="Proteomes" id="UP001152795"/>
    </source>
</evidence>